<proteinExistence type="predicted"/>
<dbReference type="AlphaFoldDB" id="A0A0G2HIK1"/>
<name>A0A0G2HIK1_9PEZI</name>
<accession>A0A0G2HIK1</accession>
<dbReference type="PANTHER" id="PTHR36142">
    <property type="entry name" value="METALLO-HYDROLASE/OXIDOREDUCTASE SUPERFAMILY PROTEIN"/>
    <property type="match status" value="1"/>
</dbReference>
<comment type="caution">
    <text evidence="1">The sequence shown here is derived from an EMBL/GenBank/DDBJ whole genome shotgun (WGS) entry which is preliminary data.</text>
</comment>
<gene>
    <name evidence="1" type="ORF">UCDDA912_g05135</name>
</gene>
<keyword evidence="2" id="KW-1185">Reference proteome</keyword>
<dbReference type="EMBL" id="LCUC01000180">
    <property type="protein sequence ID" value="KKY34863.1"/>
    <property type="molecule type" value="Genomic_DNA"/>
</dbReference>
<organism evidence="1 2">
    <name type="scientific">Diaporthe ampelina</name>
    <dbReference type="NCBI Taxonomy" id="1214573"/>
    <lineage>
        <taxon>Eukaryota</taxon>
        <taxon>Fungi</taxon>
        <taxon>Dikarya</taxon>
        <taxon>Ascomycota</taxon>
        <taxon>Pezizomycotina</taxon>
        <taxon>Sordariomycetes</taxon>
        <taxon>Sordariomycetidae</taxon>
        <taxon>Diaporthales</taxon>
        <taxon>Diaporthaceae</taxon>
        <taxon>Diaporthe</taxon>
    </lineage>
</organism>
<dbReference type="PANTHER" id="PTHR36142:SF2">
    <property type="entry name" value="METALLO-HYDROLASE_OXIDOREDUCTASE SUPERFAMILY PROTEIN"/>
    <property type="match status" value="1"/>
</dbReference>
<dbReference type="Proteomes" id="UP000034680">
    <property type="component" value="Unassembled WGS sequence"/>
</dbReference>
<evidence type="ECO:0000313" key="1">
    <source>
        <dbReference type="EMBL" id="KKY34863.1"/>
    </source>
</evidence>
<evidence type="ECO:0000313" key="2">
    <source>
        <dbReference type="Proteomes" id="UP000034680"/>
    </source>
</evidence>
<reference evidence="1 2" key="1">
    <citation type="submission" date="2015-05" db="EMBL/GenBank/DDBJ databases">
        <title>Distinctive expansion of gene families associated with plant cell wall degradation and secondary metabolism in the genomes of grapevine trunk pathogens.</title>
        <authorList>
            <person name="Lawrence D.P."/>
            <person name="Travadon R."/>
            <person name="Rolshausen P.E."/>
            <person name="Baumgartner K."/>
        </authorList>
    </citation>
    <scope>NUCLEOTIDE SEQUENCE [LARGE SCALE GENOMIC DNA]</scope>
    <source>
        <strain evidence="1">DA912</strain>
    </source>
</reference>
<reference evidence="1 2" key="2">
    <citation type="submission" date="2015-05" db="EMBL/GenBank/DDBJ databases">
        <authorList>
            <person name="Morales-Cruz A."/>
            <person name="Amrine K.C."/>
            <person name="Cantu D."/>
        </authorList>
    </citation>
    <scope>NUCLEOTIDE SEQUENCE [LARGE SCALE GENOMIC DNA]</scope>
    <source>
        <strain evidence="1">DA912</strain>
    </source>
</reference>
<sequence length="349" mass="38064">MMASIRSKSLREHFSNSGSKLRPIVTSLNGDNSWLMSFPIPDKERQQAAGKTYFHLVTDPWLAGPAITLSTYGVSVALPEAPAAKNGEDVEAIVREIEGLAKDAAGIISTTPTSSDKVIDLISIGIELNDHKHDDTLRSFRSNVPVLAAPKAAAAIRALNHFDTVVDTLDLTVDTPSVQSLHPGSSVLPPWLNIFRLTGYSFLNFATAIIWSHTEGGTTKHEVILASPHSIKAEEPSVQKFLSILGEDHNTTVLALLHSLKENYSRIGQHTFGVLGGLALERPTKPKYWIQTADAKLLYSGVVMWLLATTDVFHTLDWGLQKEAEKNDGVEGMRPNCLEVKNGECLVLN</sequence>
<protein>
    <submittedName>
        <fullName evidence="1">Uncharacterized protein</fullName>
    </submittedName>
</protein>
<dbReference type="OrthoDB" id="9971601at2759"/>